<keyword evidence="1" id="KW-1133">Transmembrane helix</keyword>
<reference evidence="2 3" key="1">
    <citation type="submission" date="2016-11" db="EMBL/GenBank/DDBJ databases">
        <authorList>
            <person name="Jaros S."/>
            <person name="Januszkiewicz K."/>
            <person name="Wedrychowicz H."/>
        </authorList>
    </citation>
    <scope>NUCLEOTIDE SEQUENCE [LARGE SCALE GENOMIC DNA]</scope>
    <source>
        <strain evidence="2 3">DSM 27063</strain>
    </source>
</reference>
<name>A0A1M6K7J2_9BACT</name>
<dbReference type="RefSeq" id="WP_073170659.1">
    <property type="nucleotide sequence ID" value="NZ_FQZE01000022.1"/>
</dbReference>
<protein>
    <submittedName>
        <fullName evidence="2">Uncharacterized protein</fullName>
    </submittedName>
</protein>
<gene>
    <name evidence="2" type="ORF">SAMN05444280_12265</name>
</gene>
<feature type="transmembrane region" description="Helical" evidence="1">
    <location>
        <begin position="33"/>
        <end position="50"/>
    </location>
</feature>
<keyword evidence="3" id="KW-1185">Reference proteome</keyword>
<dbReference type="STRING" id="1168035.SAMN05444280_12265"/>
<organism evidence="2 3">
    <name type="scientific">Tangfeifania diversioriginum</name>
    <dbReference type="NCBI Taxonomy" id="1168035"/>
    <lineage>
        <taxon>Bacteria</taxon>
        <taxon>Pseudomonadati</taxon>
        <taxon>Bacteroidota</taxon>
        <taxon>Bacteroidia</taxon>
        <taxon>Marinilabiliales</taxon>
        <taxon>Prolixibacteraceae</taxon>
        <taxon>Tangfeifania</taxon>
    </lineage>
</organism>
<dbReference type="Proteomes" id="UP000184050">
    <property type="component" value="Unassembled WGS sequence"/>
</dbReference>
<dbReference type="EMBL" id="FQZE01000022">
    <property type="protein sequence ID" value="SHJ54915.1"/>
    <property type="molecule type" value="Genomic_DNA"/>
</dbReference>
<sequence length="88" mass="9920">MDIKTKIEVKKLDLQPENKGIKNFFKSKQTRRTLIAILVGSLIALAFYYFTEGQSMNTFSVEQALKNMALGGFFGFFVTNSPCARGRC</sequence>
<dbReference type="AlphaFoldDB" id="A0A1M6K7J2"/>
<keyword evidence="1" id="KW-0472">Membrane</keyword>
<evidence type="ECO:0000313" key="3">
    <source>
        <dbReference type="Proteomes" id="UP000184050"/>
    </source>
</evidence>
<accession>A0A1M6K7J2</accession>
<dbReference type="OrthoDB" id="1121974at2"/>
<evidence type="ECO:0000313" key="2">
    <source>
        <dbReference type="EMBL" id="SHJ54915.1"/>
    </source>
</evidence>
<evidence type="ECO:0000256" key="1">
    <source>
        <dbReference type="SAM" id="Phobius"/>
    </source>
</evidence>
<keyword evidence="1" id="KW-0812">Transmembrane</keyword>
<proteinExistence type="predicted"/>